<sequence>MSEASFLPPPQPGGASRITMPQLATVVAVAIVLFVAQDVFVPLAIAMLITFALSPLVTAMRRRGLPLLWSVLIVVALAFSLIAIFSFVVASQLAQLAQNLPIFQANIIHKVESLKATGGEHGLASRLSDMISAINTEIGAALPSGIEKPMPVEVVQSSNALAFLENLVIPLISPIATVGLVIVVVIFMLLEREDLRDRFIRLVGTNDLYRTTQVLEEAGGRVANYLLVQLLVNTIYAVPIGIGLYFIGVPNAALWGMLTLILRFVPYIGSVLAAAFPLFLAFAVSPDWSAVLWTGALFAVVELVTSNVIEPWLYGSRTGVSPLAIIVAAIFWTFLWGPLGLILSTPLTVCLVVLGRHIPQFALFDILFGDEPVLAPHAKLYQRMLAGDAMEATFGATEALEELDVVDYHQTAMVPALLLAQDDSERGVLTAEQQARLATVAFEVVADLQAEMEAERDAVTETPLPGLGLRFRVVGGRSALDDVSAAVLAQVLQAEGAAAEFSPHLDLAPSRLAALDTDNADCLLLCYLDHRPARASLLHIRRIKRAAPHLRVGVVILQMPPDLVDSASGLRHLQAVSPSKLAEAEDIGADFAVTSLEAALEAAWQREAPKPVPDTHKPTPRVVSRRRSKIPA</sequence>
<feature type="transmembrane region" description="Helical" evidence="7">
    <location>
        <begin position="167"/>
        <end position="190"/>
    </location>
</feature>
<keyword evidence="3 7" id="KW-0812">Transmembrane</keyword>
<evidence type="ECO:0000256" key="2">
    <source>
        <dbReference type="ARBA" id="ARBA00009773"/>
    </source>
</evidence>
<feature type="transmembrane region" description="Helical" evidence="7">
    <location>
        <begin position="225"/>
        <end position="248"/>
    </location>
</feature>
<evidence type="ECO:0000313" key="9">
    <source>
        <dbReference type="Proteomes" id="UP001595547"/>
    </source>
</evidence>
<comment type="similarity">
    <text evidence="2">Belongs to the autoinducer-2 exporter (AI-2E) (TC 2.A.86) family.</text>
</comment>
<gene>
    <name evidence="8" type="ORF">ACFOGH_18290</name>
</gene>
<dbReference type="PANTHER" id="PTHR21716:SF64">
    <property type="entry name" value="AI-2 TRANSPORT PROTEIN TQSA"/>
    <property type="match status" value="1"/>
</dbReference>
<dbReference type="Proteomes" id="UP001595547">
    <property type="component" value="Unassembled WGS sequence"/>
</dbReference>
<evidence type="ECO:0000256" key="1">
    <source>
        <dbReference type="ARBA" id="ARBA00004141"/>
    </source>
</evidence>
<feature type="region of interest" description="Disordered" evidence="6">
    <location>
        <begin position="606"/>
        <end position="632"/>
    </location>
</feature>
<organism evidence="8 9">
    <name type="scientific">Cypionkella sinensis</name>
    <dbReference type="NCBI Taxonomy" id="1756043"/>
    <lineage>
        <taxon>Bacteria</taxon>
        <taxon>Pseudomonadati</taxon>
        <taxon>Pseudomonadota</taxon>
        <taxon>Alphaproteobacteria</taxon>
        <taxon>Rhodobacterales</taxon>
        <taxon>Paracoccaceae</taxon>
        <taxon>Cypionkella</taxon>
    </lineage>
</organism>
<protein>
    <submittedName>
        <fullName evidence="8">AI-2E family transporter</fullName>
    </submittedName>
</protein>
<dbReference type="PANTHER" id="PTHR21716">
    <property type="entry name" value="TRANSMEMBRANE PROTEIN"/>
    <property type="match status" value="1"/>
</dbReference>
<evidence type="ECO:0000256" key="3">
    <source>
        <dbReference type="ARBA" id="ARBA00022692"/>
    </source>
</evidence>
<keyword evidence="5 7" id="KW-0472">Membrane</keyword>
<proteinExistence type="inferred from homology"/>
<comment type="caution">
    <text evidence="8">The sequence shown here is derived from an EMBL/GenBank/DDBJ whole genome shotgun (WGS) entry which is preliminary data.</text>
</comment>
<feature type="transmembrane region" description="Helical" evidence="7">
    <location>
        <begin position="20"/>
        <end position="53"/>
    </location>
</feature>
<feature type="transmembrane region" description="Helical" evidence="7">
    <location>
        <begin position="290"/>
        <end position="309"/>
    </location>
</feature>
<dbReference type="RefSeq" id="WP_380074610.1">
    <property type="nucleotide sequence ID" value="NZ_JBHRTO010000002.1"/>
</dbReference>
<comment type="subcellular location">
    <subcellularLocation>
        <location evidence="1">Membrane</location>
        <topology evidence="1">Multi-pass membrane protein</topology>
    </subcellularLocation>
</comment>
<evidence type="ECO:0000313" key="8">
    <source>
        <dbReference type="EMBL" id="MFC3182955.1"/>
    </source>
</evidence>
<dbReference type="EMBL" id="JBHRTO010000002">
    <property type="protein sequence ID" value="MFC3182955.1"/>
    <property type="molecule type" value="Genomic_DNA"/>
</dbReference>
<reference evidence="9" key="1">
    <citation type="journal article" date="2019" name="Int. J. Syst. Evol. Microbiol.">
        <title>The Global Catalogue of Microorganisms (GCM) 10K type strain sequencing project: providing services to taxonomists for standard genome sequencing and annotation.</title>
        <authorList>
            <consortium name="The Broad Institute Genomics Platform"/>
            <consortium name="The Broad Institute Genome Sequencing Center for Infectious Disease"/>
            <person name="Wu L."/>
            <person name="Ma J."/>
        </authorList>
    </citation>
    <scope>NUCLEOTIDE SEQUENCE [LARGE SCALE GENOMIC DNA]</scope>
    <source>
        <strain evidence="9">KCTC 52039</strain>
    </source>
</reference>
<accession>A0ABV7J5U3</accession>
<feature type="transmembrane region" description="Helical" evidence="7">
    <location>
        <begin position="260"/>
        <end position="283"/>
    </location>
</feature>
<keyword evidence="9" id="KW-1185">Reference proteome</keyword>
<feature type="compositionally biased region" description="Basic residues" evidence="6">
    <location>
        <begin position="623"/>
        <end position="632"/>
    </location>
</feature>
<feature type="compositionally biased region" description="Basic and acidic residues" evidence="6">
    <location>
        <begin position="607"/>
        <end position="617"/>
    </location>
</feature>
<feature type="transmembrane region" description="Helical" evidence="7">
    <location>
        <begin position="65"/>
        <end position="90"/>
    </location>
</feature>
<name>A0ABV7J5U3_9RHOB</name>
<dbReference type="InterPro" id="IPR002549">
    <property type="entry name" value="AI-2E-like"/>
</dbReference>
<evidence type="ECO:0000256" key="6">
    <source>
        <dbReference type="SAM" id="MobiDB-lite"/>
    </source>
</evidence>
<evidence type="ECO:0000256" key="5">
    <source>
        <dbReference type="ARBA" id="ARBA00023136"/>
    </source>
</evidence>
<keyword evidence="4 7" id="KW-1133">Transmembrane helix</keyword>
<evidence type="ECO:0000256" key="7">
    <source>
        <dbReference type="SAM" id="Phobius"/>
    </source>
</evidence>
<dbReference type="Pfam" id="PF01594">
    <property type="entry name" value="AI-2E_transport"/>
    <property type="match status" value="1"/>
</dbReference>
<evidence type="ECO:0000256" key="4">
    <source>
        <dbReference type="ARBA" id="ARBA00022989"/>
    </source>
</evidence>
<feature type="transmembrane region" description="Helical" evidence="7">
    <location>
        <begin position="321"/>
        <end position="354"/>
    </location>
</feature>